<accession>A0A4Y2F666</accession>
<dbReference type="AlphaFoldDB" id="A0A4Y2F666"/>
<dbReference type="EMBL" id="BGPR01172506">
    <property type="protein sequence ID" value="GBM35809.1"/>
    <property type="molecule type" value="Genomic_DNA"/>
</dbReference>
<proteinExistence type="predicted"/>
<dbReference type="Gene3D" id="3.60.10.10">
    <property type="entry name" value="Endonuclease/exonuclease/phosphatase"/>
    <property type="match status" value="1"/>
</dbReference>
<dbReference type="InterPro" id="IPR005135">
    <property type="entry name" value="Endo/exonuclease/phosphatase"/>
</dbReference>
<protein>
    <recommendedName>
        <fullName evidence="1">Endonuclease/exonuclease/phosphatase domain-containing protein</fullName>
    </recommendedName>
</protein>
<dbReference type="Proteomes" id="UP000499080">
    <property type="component" value="Unassembled WGS sequence"/>
</dbReference>
<evidence type="ECO:0000313" key="2">
    <source>
        <dbReference type="EMBL" id="GBM35809.1"/>
    </source>
</evidence>
<feature type="domain" description="Endonuclease/exonuclease/phosphatase" evidence="1">
    <location>
        <begin position="1"/>
        <end position="79"/>
    </location>
</feature>
<dbReference type="OrthoDB" id="2800852at2759"/>
<reference evidence="2 3" key="1">
    <citation type="journal article" date="2019" name="Sci. Rep.">
        <title>Orb-weaving spider Araneus ventricosus genome elucidates the spidroin gene catalogue.</title>
        <authorList>
            <person name="Kono N."/>
            <person name="Nakamura H."/>
            <person name="Ohtoshi R."/>
            <person name="Moran D.A.P."/>
            <person name="Shinohara A."/>
            <person name="Yoshida Y."/>
            <person name="Fujiwara M."/>
            <person name="Mori M."/>
            <person name="Tomita M."/>
            <person name="Arakawa K."/>
        </authorList>
    </citation>
    <scope>NUCLEOTIDE SEQUENCE [LARGE SCALE GENOMIC DNA]</scope>
</reference>
<comment type="caution">
    <text evidence="2">The sequence shown here is derived from an EMBL/GenBank/DDBJ whole genome shotgun (WGS) entry which is preliminary data.</text>
</comment>
<gene>
    <name evidence="2" type="ORF">AVEN_87355_1</name>
</gene>
<dbReference type="Pfam" id="PF14529">
    <property type="entry name" value="Exo_endo_phos_2"/>
    <property type="match status" value="1"/>
</dbReference>
<name>A0A4Y2F666_ARAVE</name>
<dbReference type="SUPFAM" id="SSF56219">
    <property type="entry name" value="DNase I-like"/>
    <property type="match status" value="1"/>
</dbReference>
<evidence type="ECO:0000259" key="1">
    <source>
        <dbReference type="Pfam" id="PF14529"/>
    </source>
</evidence>
<feature type="non-terminal residue" evidence="2">
    <location>
        <position position="1"/>
    </location>
</feature>
<keyword evidence="3" id="KW-1185">Reference proteome</keyword>
<dbReference type="InterPro" id="IPR036691">
    <property type="entry name" value="Endo/exonu/phosph_ase_sf"/>
</dbReference>
<evidence type="ECO:0000313" key="3">
    <source>
        <dbReference type="Proteomes" id="UP000499080"/>
    </source>
</evidence>
<organism evidence="2 3">
    <name type="scientific">Araneus ventricosus</name>
    <name type="common">Orbweaver spider</name>
    <name type="synonym">Epeira ventricosa</name>
    <dbReference type="NCBI Taxonomy" id="182803"/>
    <lineage>
        <taxon>Eukaryota</taxon>
        <taxon>Metazoa</taxon>
        <taxon>Ecdysozoa</taxon>
        <taxon>Arthropoda</taxon>
        <taxon>Chelicerata</taxon>
        <taxon>Arachnida</taxon>
        <taxon>Araneae</taxon>
        <taxon>Araneomorphae</taxon>
        <taxon>Entelegynae</taxon>
        <taxon>Araneoidea</taxon>
        <taxon>Araneidae</taxon>
        <taxon>Araneus</taxon>
    </lineage>
</organism>
<sequence>DFNVHHPALGSLFSSSDASKVLDLISINNMCLLNMSQFARFQTGHAPSLLDLSICSADIFNNVSLENSHDTYDSDHCPILTSLKHFGVRTTKTRQYINWNRFSKNIDDNLSYTDQNLSIEMLSLQFQSNAAASSSSYSPWWDTRCSFLKALKRKVLRKAKSYPSFANWSHYKKIAARLRKYIKHCTRSCWERTCAEVAKSHQAFSIIKAMLNKDVSPCQSHLILSSGMVLSSPTSHANAIATNIIKHTPTERIALDFSENYPESPAVQRLNQPFSMKELNDDLSKTSNRSPGPDKITKKLSLPYRMLTCIKSLVCLMTCGIPPQSQ</sequence>
<dbReference type="GO" id="GO:0003824">
    <property type="term" value="F:catalytic activity"/>
    <property type="evidence" value="ECO:0007669"/>
    <property type="project" value="InterPro"/>
</dbReference>